<dbReference type="RefSeq" id="WP_136818705.1">
    <property type="nucleotide sequence ID" value="NZ_BMJX01000001.1"/>
</dbReference>
<evidence type="ECO:0000313" key="3">
    <source>
        <dbReference type="Proteomes" id="UP000309872"/>
    </source>
</evidence>
<dbReference type="GO" id="GO:0006043">
    <property type="term" value="P:glucosamine catabolic process"/>
    <property type="evidence" value="ECO:0007669"/>
    <property type="project" value="TreeGrafter"/>
</dbReference>
<dbReference type="PANTHER" id="PTHR11280">
    <property type="entry name" value="GLUCOSAMINE-6-PHOSPHATE ISOMERASE"/>
    <property type="match status" value="1"/>
</dbReference>
<protein>
    <submittedName>
        <fullName evidence="2">Glucosamine-6-phosphate deaminase</fullName>
    </submittedName>
</protein>
<accession>A0A4U0H7Y3</accession>
<evidence type="ECO:0000313" key="2">
    <source>
        <dbReference type="EMBL" id="TJY67838.1"/>
    </source>
</evidence>
<dbReference type="Proteomes" id="UP000309872">
    <property type="component" value="Unassembled WGS sequence"/>
</dbReference>
<gene>
    <name evidence="2" type="ORF">FAZ19_00820</name>
</gene>
<evidence type="ECO:0000259" key="1">
    <source>
        <dbReference type="Pfam" id="PF01182"/>
    </source>
</evidence>
<dbReference type="CDD" id="cd01399">
    <property type="entry name" value="GlcN6P_deaminase"/>
    <property type="match status" value="1"/>
</dbReference>
<dbReference type="GO" id="GO:0042802">
    <property type="term" value="F:identical protein binding"/>
    <property type="evidence" value="ECO:0007669"/>
    <property type="project" value="TreeGrafter"/>
</dbReference>
<proteinExistence type="predicted"/>
<reference evidence="2 3" key="1">
    <citation type="submission" date="2019-04" db="EMBL/GenBank/DDBJ databases">
        <title>Sphingobacterium olei sp. nov., isolated from oil-contaminated soil.</title>
        <authorList>
            <person name="Liu B."/>
        </authorList>
    </citation>
    <scope>NUCLEOTIDE SEQUENCE [LARGE SCALE GENOMIC DNA]</scope>
    <source>
        <strain evidence="2 3">Y3L14</strain>
    </source>
</reference>
<organism evidence="2 3">
    <name type="scientific">Sphingobacterium alkalisoli</name>
    <dbReference type="NCBI Taxonomy" id="1874115"/>
    <lineage>
        <taxon>Bacteria</taxon>
        <taxon>Pseudomonadati</taxon>
        <taxon>Bacteroidota</taxon>
        <taxon>Sphingobacteriia</taxon>
        <taxon>Sphingobacteriales</taxon>
        <taxon>Sphingobacteriaceae</taxon>
        <taxon>Sphingobacterium</taxon>
    </lineage>
</organism>
<keyword evidence="3" id="KW-1185">Reference proteome</keyword>
<dbReference type="InterPro" id="IPR037171">
    <property type="entry name" value="NagB/RpiA_transferase-like"/>
</dbReference>
<dbReference type="InterPro" id="IPR006148">
    <property type="entry name" value="Glc/Gal-6P_isomerase"/>
</dbReference>
<dbReference type="InterPro" id="IPR004547">
    <property type="entry name" value="Glucosamine6P_isomerase"/>
</dbReference>
<sequence>MSEYFKNVHVFLSAQQAGYAAGQAIEEQIVQLQKEKQHIRMIFAAAPSQDYMLEYLSQSKNIQWANIIAFNMDEYVGLAENSPQLFSQYLEKNLFSKVNVREKHTISTKGDVHNEIRRFSEMIENGPIDIVCLGIGENGHLAFNDPPVADFNDPDTVKLVDLDVVCRQQQVNDKCFSTLDEVPSTALTLTIPTLLRGEALFCVVIGAHKKEAVRHALLSPVDASWPATILREHPNCQYFFDKEAYSEVAVMKV</sequence>
<dbReference type="GO" id="GO:0006046">
    <property type="term" value="P:N-acetylglucosamine catabolic process"/>
    <property type="evidence" value="ECO:0007669"/>
    <property type="project" value="TreeGrafter"/>
</dbReference>
<dbReference type="GO" id="GO:0005975">
    <property type="term" value="P:carbohydrate metabolic process"/>
    <property type="evidence" value="ECO:0007669"/>
    <property type="project" value="InterPro"/>
</dbReference>
<dbReference type="Gene3D" id="3.40.50.1360">
    <property type="match status" value="1"/>
</dbReference>
<dbReference type="GO" id="GO:0019262">
    <property type="term" value="P:N-acetylneuraminate catabolic process"/>
    <property type="evidence" value="ECO:0007669"/>
    <property type="project" value="TreeGrafter"/>
</dbReference>
<dbReference type="OrthoDB" id="9791139at2"/>
<feature type="domain" description="Glucosamine/galactosamine-6-phosphate isomerase" evidence="1">
    <location>
        <begin position="16"/>
        <end position="231"/>
    </location>
</feature>
<dbReference type="EMBL" id="SUKA01000001">
    <property type="protein sequence ID" value="TJY67838.1"/>
    <property type="molecule type" value="Genomic_DNA"/>
</dbReference>
<dbReference type="GO" id="GO:0005737">
    <property type="term" value="C:cytoplasm"/>
    <property type="evidence" value="ECO:0007669"/>
    <property type="project" value="TreeGrafter"/>
</dbReference>
<dbReference type="PANTHER" id="PTHR11280:SF6">
    <property type="entry name" value="GLUCOSAMINE-6-PHOSPHATE ISOMERASE NAGB"/>
    <property type="match status" value="1"/>
</dbReference>
<name>A0A4U0H7Y3_9SPHI</name>
<dbReference type="AlphaFoldDB" id="A0A4U0H7Y3"/>
<dbReference type="Pfam" id="PF01182">
    <property type="entry name" value="Glucosamine_iso"/>
    <property type="match status" value="1"/>
</dbReference>
<dbReference type="GO" id="GO:0004342">
    <property type="term" value="F:glucosamine-6-phosphate deaminase activity"/>
    <property type="evidence" value="ECO:0007669"/>
    <property type="project" value="InterPro"/>
</dbReference>
<dbReference type="SUPFAM" id="SSF100950">
    <property type="entry name" value="NagB/RpiA/CoA transferase-like"/>
    <property type="match status" value="1"/>
</dbReference>
<comment type="caution">
    <text evidence="2">The sequence shown here is derived from an EMBL/GenBank/DDBJ whole genome shotgun (WGS) entry which is preliminary data.</text>
</comment>